<organism evidence="2 3">
    <name type="scientific">Candidatus Nephthysia bennettiae</name>
    <dbReference type="NCBI Taxonomy" id="3127016"/>
    <lineage>
        <taxon>Bacteria</taxon>
        <taxon>Bacillati</taxon>
        <taxon>Candidatus Dormiibacterota</taxon>
        <taxon>Candidatus Dormibacteria</taxon>
        <taxon>Candidatus Dormibacterales</taxon>
        <taxon>Candidatus Dormibacteraceae</taxon>
        <taxon>Candidatus Nephthysia</taxon>
    </lineage>
</organism>
<feature type="transmembrane region" description="Helical" evidence="1">
    <location>
        <begin position="31"/>
        <end position="47"/>
    </location>
</feature>
<accession>A0A934N2Q4</accession>
<evidence type="ECO:0000313" key="3">
    <source>
        <dbReference type="Proteomes" id="UP000612893"/>
    </source>
</evidence>
<dbReference type="AlphaFoldDB" id="A0A934N2Q4"/>
<keyword evidence="1" id="KW-0812">Transmembrane</keyword>
<name>A0A934N2Q4_9BACT</name>
<protein>
    <submittedName>
        <fullName evidence="2">Uncharacterized protein</fullName>
    </submittedName>
</protein>
<dbReference type="Proteomes" id="UP000612893">
    <property type="component" value="Unassembled WGS sequence"/>
</dbReference>
<keyword evidence="3" id="KW-1185">Reference proteome</keyword>
<reference evidence="2" key="1">
    <citation type="submission" date="2020-10" db="EMBL/GenBank/DDBJ databases">
        <title>Ca. Dormibacterota MAGs.</title>
        <authorList>
            <person name="Montgomery K."/>
        </authorList>
    </citation>
    <scope>NUCLEOTIDE SEQUENCE [LARGE SCALE GENOMIC DNA]</scope>
    <source>
        <strain evidence="2">SC8812_S17_10</strain>
    </source>
</reference>
<keyword evidence="1" id="KW-0472">Membrane</keyword>
<sequence>MIGLVIAAIALLLEIIHWVNTKDSSLSFYALVLVTLAILIPVAVPYAQRRRR</sequence>
<evidence type="ECO:0000313" key="2">
    <source>
        <dbReference type="EMBL" id="MBJ7598295.1"/>
    </source>
</evidence>
<comment type="caution">
    <text evidence="2">The sequence shown here is derived from an EMBL/GenBank/DDBJ whole genome shotgun (WGS) entry which is preliminary data.</text>
</comment>
<keyword evidence="1" id="KW-1133">Transmembrane helix</keyword>
<evidence type="ECO:0000256" key="1">
    <source>
        <dbReference type="SAM" id="Phobius"/>
    </source>
</evidence>
<proteinExistence type="predicted"/>
<dbReference type="EMBL" id="JAEKNR010000103">
    <property type="protein sequence ID" value="MBJ7598295.1"/>
    <property type="molecule type" value="Genomic_DNA"/>
</dbReference>
<dbReference type="RefSeq" id="WP_338201181.1">
    <property type="nucleotide sequence ID" value="NZ_JAEKNR010000103.1"/>
</dbReference>
<gene>
    <name evidence="2" type="ORF">JF922_09445</name>
</gene>